<sequence length="273" mass="30053">MTVFPHLDEGNGGGKVVCVMDASSYVGLWIVQGLLHRGYTVHATVQNGGEAESLMKLNGERLKIFYADMLDYHSIVDALNGCCGLFYTFDPPQYDEVMAEVEVRAAHNILEACAHTETLQKVVFTSSVAAVIWRDDRNSIADLHERHWSDVNLCRRLKLWYALGKTLSEKTAWALAMDRGVNMVTINTGLVVGPGSAYKTSGSTIAYLKGAAQMYENGLLASADVRFVAEAHISAFEDPSAFGRYICFNQIVNNPQNADNLAESLRPLIPFPD</sequence>
<keyword evidence="4" id="KW-1185">Reference proteome</keyword>
<dbReference type="EMBL" id="JAHRHJ020000010">
    <property type="protein sequence ID" value="KAH9299689.1"/>
    <property type="molecule type" value="Genomic_DNA"/>
</dbReference>
<protein>
    <recommendedName>
        <fullName evidence="2">NAD-dependent epimerase/dehydratase domain-containing protein</fullName>
    </recommendedName>
</protein>
<dbReference type="PANTHER" id="PTHR10366">
    <property type="entry name" value="NAD DEPENDENT EPIMERASE/DEHYDRATASE"/>
    <property type="match status" value="1"/>
</dbReference>
<dbReference type="PANTHER" id="PTHR10366:SF749">
    <property type="entry name" value="NAD DEPENDENT EPIMERASE_DEHYDRATASE FAMILY PROTEIN, EXPRESSED"/>
    <property type="match status" value="1"/>
</dbReference>
<name>A0AA38CN16_TAXCH</name>
<dbReference type="OMA" id="HSCFLDE"/>
<evidence type="ECO:0000259" key="2">
    <source>
        <dbReference type="Pfam" id="PF01370"/>
    </source>
</evidence>
<dbReference type="Proteomes" id="UP000824469">
    <property type="component" value="Unassembled WGS sequence"/>
</dbReference>
<accession>A0AA38CN16</accession>
<evidence type="ECO:0000313" key="3">
    <source>
        <dbReference type="EMBL" id="KAH9299689.1"/>
    </source>
</evidence>
<proteinExistence type="predicted"/>
<dbReference type="Pfam" id="PF01370">
    <property type="entry name" value="Epimerase"/>
    <property type="match status" value="1"/>
</dbReference>
<dbReference type="InterPro" id="IPR036291">
    <property type="entry name" value="NAD(P)-bd_dom_sf"/>
</dbReference>
<organism evidence="3 4">
    <name type="scientific">Taxus chinensis</name>
    <name type="common">Chinese yew</name>
    <name type="synonym">Taxus wallichiana var. chinensis</name>
    <dbReference type="NCBI Taxonomy" id="29808"/>
    <lineage>
        <taxon>Eukaryota</taxon>
        <taxon>Viridiplantae</taxon>
        <taxon>Streptophyta</taxon>
        <taxon>Embryophyta</taxon>
        <taxon>Tracheophyta</taxon>
        <taxon>Spermatophyta</taxon>
        <taxon>Pinopsida</taxon>
        <taxon>Pinidae</taxon>
        <taxon>Conifers II</taxon>
        <taxon>Cupressales</taxon>
        <taxon>Taxaceae</taxon>
        <taxon>Taxus</taxon>
    </lineage>
</organism>
<feature type="non-terminal residue" evidence="3">
    <location>
        <position position="273"/>
    </location>
</feature>
<dbReference type="CDD" id="cd08958">
    <property type="entry name" value="FR_SDR_e"/>
    <property type="match status" value="1"/>
</dbReference>
<evidence type="ECO:0000313" key="4">
    <source>
        <dbReference type="Proteomes" id="UP000824469"/>
    </source>
</evidence>
<dbReference type="InterPro" id="IPR050425">
    <property type="entry name" value="NAD(P)_dehydrat-like"/>
</dbReference>
<dbReference type="GO" id="GO:0016616">
    <property type="term" value="F:oxidoreductase activity, acting on the CH-OH group of donors, NAD or NADP as acceptor"/>
    <property type="evidence" value="ECO:0007669"/>
    <property type="project" value="TreeGrafter"/>
</dbReference>
<dbReference type="SUPFAM" id="SSF51735">
    <property type="entry name" value="NAD(P)-binding Rossmann-fold domains"/>
    <property type="match status" value="1"/>
</dbReference>
<feature type="domain" description="NAD-dependent epimerase/dehydratase" evidence="2">
    <location>
        <begin position="22"/>
        <end position="208"/>
    </location>
</feature>
<gene>
    <name evidence="3" type="ORF">KI387_031371</name>
</gene>
<comment type="caution">
    <text evidence="3">The sequence shown here is derived from an EMBL/GenBank/DDBJ whole genome shotgun (WGS) entry which is preliminary data.</text>
</comment>
<keyword evidence="1" id="KW-0560">Oxidoreductase</keyword>
<dbReference type="InterPro" id="IPR001509">
    <property type="entry name" value="Epimerase_deHydtase"/>
</dbReference>
<dbReference type="Gene3D" id="3.40.50.720">
    <property type="entry name" value="NAD(P)-binding Rossmann-like Domain"/>
    <property type="match status" value="1"/>
</dbReference>
<dbReference type="AlphaFoldDB" id="A0AA38CN16"/>
<evidence type="ECO:0000256" key="1">
    <source>
        <dbReference type="ARBA" id="ARBA00023002"/>
    </source>
</evidence>
<reference evidence="3 4" key="1">
    <citation type="journal article" date="2021" name="Nat. Plants">
        <title>The Taxus genome provides insights into paclitaxel biosynthesis.</title>
        <authorList>
            <person name="Xiong X."/>
            <person name="Gou J."/>
            <person name="Liao Q."/>
            <person name="Li Y."/>
            <person name="Zhou Q."/>
            <person name="Bi G."/>
            <person name="Li C."/>
            <person name="Du R."/>
            <person name="Wang X."/>
            <person name="Sun T."/>
            <person name="Guo L."/>
            <person name="Liang H."/>
            <person name="Lu P."/>
            <person name="Wu Y."/>
            <person name="Zhang Z."/>
            <person name="Ro D.K."/>
            <person name="Shang Y."/>
            <person name="Huang S."/>
            <person name="Yan J."/>
        </authorList>
    </citation>
    <scope>NUCLEOTIDE SEQUENCE [LARGE SCALE GENOMIC DNA]</scope>
    <source>
        <strain evidence="3">Ta-2019</strain>
    </source>
</reference>